<protein>
    <recommendedName>
        <fullName evidence="2">T9SS type A sorting domain-containing protein</fullName>
    </recommendedName>
</protein>
<name>A0AA49GU21_9BACT</name>
<accession>A0AA49GU21</accession>
<evidence type="ECO:0008006" key="2">
    <source>
        <dbReference type="Google" id="ProtNLM"/>
    </source>
</evidence>
<dbReference type="AlphaFoldDB" id="A0AA49GU21"/>
<reference evidence="1" key="2">
    <citation type="journal article" date="2024" name="Antonie Van Leeuwenhoek">
        <title>Roseihalotalea indica gen. nov., sp. nov., a halophilic Bacteroidetes from mesopelagic Southwest Indian Ocean with higher carbohydrate metabolic potential.</title>
        <authorList>
            <person name="Chen B."/>
            <person name="Zhang M."/>
            <person name="Lin D."/>
            <person name="Ye J."/>
            <person name="Tang K."/>
        </authorList>
    </citation>
    <scope>NUCLEOTIDE SEQUENCE</scope>
    <source>
        <strain evidence="1">TK19036</strain>
    </source>
</reference>
<reference evidence="1" key="1">
    <citation type="journal article" date="2023" name="Comput. Struct. Biotechnol. J.">
        <title>Discovery of a novel marine Bacteroidetes with a rich repertoire of carbohydrate-active enzymes.</title>
        <authorList>
            <person name="Chen B."/>
            <person name="Liu G."/>
            <person name="Chen Q."/>
            <person name="Wang H."/>
            <person name="Liu L."/>
            <person name="Tang K."/>
        </authorList>
    </citation>
    <scope>NUCLEOTIDE SEQUENCE</scope>
    <source>
        <strain evidence="1">TK19036</strain>
    </source>
</reference>
<dbReference type="EMBL" id="CP120682">
    <property type="protein sequence ID" value="WKN39375.1"/>
    <property type="molecule type" value="Genomic_DNA"/>
</dbReference>
<evidence type="ECO:0000313" key="1">
    <source>
        <dbReference type="EMBL" id="WKN39375.1"/>
    </source>
</evidence>
<sequence>MSIATFLLVAGNVLAADGTDTKISVRSLQSKKALIRIVNSTAVNQAVLRIKDQQGYVLHREVLNGEDAYMKKYDFSSLPSGEYTVEVRTDSGITEETFSLAEGNARAMYFKPAIKVEPQKVSVIFQNQIDSPVSLKLFDKSGHLLYTESVASQEKFAKGLDLSRLEAGQYSLAILGENYVYTKSIDVK</sequence>
<organism evidence="1">
    <name type="scientific">Roseihalotalea indica</name>
    <dbReference type="NCBI Taxonomy" id="2867963"/>
    <lineage>
        <taxon>Bacteria</taxon>
        <taxon>Pseudomonadati</taxon>
        <taxon>Bacteroidota</taxon>
        <taxon>Cytophagia</taxon>
        <taxon>Cytophagales</taxon>
        <taxon>Catalimonadaceae</taxon>
        <taxon>Roseihalotalea</taxon>
    </lineage>
</organism>
<gene>
    <name evidence="1" type="ORF">K4G66_11805</name>
</gene>
<proteinExistence type="predicted"/>